<comment type="caution">
    <text evidence="2">The sequence shown here is derived from an EMBL/GenBank/DDBJ whole genome shotgun (WGS) entry which is preliminary data.</text>
</comment>
<reference evidence="2" key="1">
    <citation type="submission" date="2023-03" db="EMBL/GenBank/DDBJ databases">
        <authorList>
            <person name="Steffen K."/>
            <person name="Cardenas P."/>
        </authorList>
    </citation>
    <scope>NUCLEOTIDE SEQUENCE</scope>
</reference>
<dbReference type="EMBL" id="CASHTH010003074">
    <property type="protein sequence ID" value="CAI8039992.1"/>
    <property type="molecule type" value="Genomic_DNA"/>
</dbReference>
<protein>
    <submittedName>
        <fullName evidence="2">Uncharacterized protein</fullName>
    </submittedName>
</protein>
<evidence type="ECO:0000256" key="1">
    <source>
        <dbReference type="SAM" id="MobiDB-lite"/>
    </source>
</evidence>
<feature type="region of interest" description="Disordered" evidence="1">
    <location>
        <begin position="1"/>
        <end position="36"/>
    </location>
</feature>
<evidence type="ECO:0000313" key="2">
    <source>
        <dbReference type="EMBL" id="CAI8039992.1"/>
    </source>
</evidence>
<feature type="compositionally biased region" description="Basic and acidic residues" evidence="1">
    <location>
        <begin position="111"/>
        <end position="140"/>
    </location>
</feature>
<name>A0AA35T2L8_GEOBA</name>
<feature type="compositionally biased region" description="Low complexity" evidence="1">
    <location>
        <begin position="23"/>
        <end position="35"/>
    </location>
</feature>
<keyword evidence="3" id="KW-1185">Reference proteome</keyword>
<evidence type="ECO:0000313" key="3">
    <source>
        <dbReference type="Proteomes" id="UP001174909"/>
    </source>
</evidence>
<feature type="region of interest" description="Disordered" evidence="1">
    <location>
        <begin position="76"/>
        <end position="140"/>
    </location>
</feature>
<feature type="compositionally biased region" description="Acidic residues" evidence="1">
    <location>
        <begin position="101"/>
        <end position="110"/>
    </location>
</feature>
<organism evidence="2 3">
    <name type="scientific">Geodia barretti</name>
    <name type="common">Barrett's horny sponge</name>
    <dbReference type="NCBI Taxonomy" id="519541"/>
    <lineage>
        <taxon>Eukaryota</taxon>
        <taxon>Metazoa</taxon>
        <taxon>Porifera</taxon>
        <taxon>Demospongiae</taxon>
        <taxon>Heteroscleromorpha</taxon>
        <taxon>Tetractinellida</taxon>
        <taxon>Astrophorina</taxon>
        <taxon>Geodiidae</taxon>
        <taxon>Geodia</taxon>
    </lineage>
</organism>
<sequence length="140" mass="15060">MSSKKKKDSKKGAGGGGTGANWPSPGSGSGVAAGSLPEPAKSRLWELFGAIEREFEQLHADNGALRERLDKLELLTERDRGSADNTADSTNTSYVVATETPLDDAPSEDNEDKKQHKRPDNNTEVKDVYAIKKESIDSVS</sequence>
<gene>
    <name evidence="2" type="ORF">GBAR_LOCUS22304</name>
</gene>
<dbReference type="AlphaFoldDB" id="A0AA35T2L8"/>
<proteinExistence type="predicted"/>
<feature type="compositionally biased region" description="Polar residues" evidence="1">
    <location>
        <begin position="83"/>
        <end position="95"/>
    </location>
</feature>
<dbReference type="Proteomes" id="UP001174909">
    <property type="component" value="Unassembled WGS sequence"/>
</dbReference>
<accession>A0AA35T2L8</accession>